<name>A0A3N6T297_BRACR</name>
<proteinExistence type="predicted"/>
<evidence type="ECO:0000313" key="1">
    <source>
        <dbReference type="EMBL" id="KAF2599948.1"/>
    </source>
</evidence>
<dbReference type="EMBL" id="QGKW02000717">
    <property type="protein sequence ID" value="KAF2599948.1"/>
    <property type="molecule type" value="Genomic_DNA"/>
</dbReference>
<protein>
    <submittedName>
        <fullName evidence="1">Uncharacterized protein</fullName>
    </submittedName>
</protein>
<organism evidence="1 2">
    <name type="scientific">Brassica cretica</name>
    <name type="common">Mustard</name>
    <dbReference type="NCBI Taxonomy" id="69181"/>
    <lineage>
        <taxon>Eukaryota</taxon>
        <taxon>Viridiplantae</taxon>
        <taxon>Streptophyta</taxon>
        <taxon>Embryophyta</taxon>
        <taxon>Tracheophyta</taxon>
        <taxon>Spermatophyta</taxon>
        <taxon>Magnoliopsida</taxon>
        <taxon>eudicotyledons</taxon>
        <taxon>Gunneridae</taxon>
        <taxon>Pentapetalae</taxon>
        <taxon>rosids</taxon>
        <taxon>malvids</taxon>
        <taxon>Brassicales</taxon>
        <taxon>Brassicaceae</taxon>
        <taxon>Brassiceae</taxon>
        <taxon>Brassica</taxon>
    </lineage>
</organism>
<dbReference type="Proteomes" id="UP000712281">
    <property type="component" value="Unassembled WGS sequence"/>
</dbReference>
<comment type="caution">
    <text evidence="1">The sequence shown here is derived from an EMBL/GenBank/DDBJ whole genome shotgun (WGS) entry which is preliminary data.</text>
</comment>
<gene>
    <name evidence="1" type="ORF">F2Q68_00009083</name>
</gene>
<sequence>MNLEEACETGSDIDGHAQQGYEDTAPFQQPAVHKSLLLSSLHDDLYLITSNHISSLYLTTLGLTLSFVL</sequence>
<accession>A0A3N6T297</accession>
<reference evidence="1" key="1">
    <citation type="submission" date="2019-12" db="EMBL/GenBank/DDBJ databases">
        <title>Genome sequencing and annotation of Brassica cretica.</title>
        <authorList>
            <person name="Studholme D.J."/>
            <person name="Sarris P.F."/>
        </authorList>
    </citation>
    <scope>NUCLEOTIDE SEQUENCE</scope>
    <source>
        <strain evidence="1">PFS-001/15</strain>
        <tissue evidence="1">Leaf</tissue>
    </source>
</reference>
<evidence type="ECO:0000313" key="2">
    <source>
        <dbReference type="Proteomes" id="UP000712281"/>
    </source>
</evidence>
<dbReference type="AlphaFoldDB" id="A0A3N6T297"/>